<dbReference type="OrthoDB" id="186937at2"/>
<name>A0A562QVZ8_9BACT</name>
<feature type="non-terminal residue" evidence="1">
    <location>
        <position position="597"/>
    </location>
</feature>
<sequence length="597" mass="67459">MFFKTGNIAVISKNGDNPVCLLFKITVCFKKCILKEKNKGVVVIPFGGWYDEHNKKYGAGLWSLYSYVTGKDMTKAMDIIQKYGDSLSSHKFDDDKRKRWCRQIKVPLKDHDFFLFDIFEGNPCEVLTYYTSSGIKTEEVQFWKLSDKLIVPVYYTLWAFHDNRNCFSQMQFPEKPYSLYNLHLLPKNPQEIYVSNIIFVSDEMEADRLAKQAFSSFSGGSHDKAVRIFRKKNIGCDFDKVSSGTIFGPEFSPYVFTTCFNGFAGIKDADLSPLEGNSIRLYLQEDSPDVKHLPEAIKSLKKAGCSEILVKIGNLEFVEADEYLKNIGRGKEVQGLIDVAPAAKGLATIKNRSSGSNIKRKTLIDPIIKEGDLVVIYGEEKTFKSWFGYSLAYALGVGNHSIARWNSGEPLRVLYVDGELYEDECKERIEKIMAAAGNTSEDYPFETFLRMDAKGENFDISLESEEWQEKIEDALGDYDVLFFDSLYSLIKNDVHSAVQVFGWFRRLGVAGKTVIVLDHSNKEGDVQGGRVKERAANLVMNVALFSKGSSRIMVSFPHTRNLSPEDSAAFDLDMILTDDAFSMEVMAEAKQEVPPLS</sequence>
<gene>
    <name evidence="1" type="ORF">LZ24_03467</name>
</gene>
<keyword evidence="2" id="KW-1185">Reference proteome</keyword>
<reference evidence="1 2" key="1">
    <citation type="submission" date="2019-07" db="EMBL/GenBank/DDBJ databases">
        <title>Genome sequencing of 100 strains of the haloalkaliphilic chemolithoautotrophic sulfur-oxidizing bacterium Thioalkalivibrio.</title>
        <authorList>
            <person name="Muyzer G."/>
        </authorList>
    </citation>
    <scope>NUCLEOTIDE SEQUENCE [LARGE SCALE GENOMIC DNA]</scope>
    <source>
        <strain evidence="1 2">ASO4-4</strain>
    </source>
</reference>
<dbReference type="Proteomes" id="UP000318307">
    <property type="component" value="Unassembled WGS sequence"/>
</dbReference>
<organism evidence="1 2">
    <name type="scientific">Desulfobotulus alkaliphilus</name>
    <dbReference type="NCBI Taxonomy" id="622671"/>
    <lineage>
        <taxon>Bacteria</taxon>
        <taxon>Pseudomonadati</taxon>
        <taxon>Thermodesulfobacteriota</taxon>
        <taxon>Desulfobacteria</taxon>
        <taxon>Desulfobacterales</taxon>
        <taxon>Desulfobacteraceae</taxon>
        <taxon>Desulfobotulus</taxon>
    </lineage>
</organism>
<comment type="caution">
    <text evidence="1">The sequence shown here is derived from an EMBL/GenBank/DDBJ whole genome shotgun (WGS) entry which is preliminary data.</text>
</comment>
<dbReference type="EMBL" id="VLLC01000078">
    <property type="protein sequence ID" value="TWI61021.1"/>
    <property type="molecule type" value="Genomic_DNA"/>
</dbReference>
<dbReference type="SUPFAM" id="SSF52540">
    <property type="entry name" value="P-loop containing nucleoside triphosphate hydrolases"/>
    <property type="match status" value="1"/>
</dbReference>
<accession>A0A562QVZ8</accession>
<dbReference type="AlphaFoldDB" id="A0A562QVZ8"/>
<dbReference type="Gene3D" id="3.40.50.300">
    <property type="entry name" value="P-loop containing nucleotide triphosphate hydrolases"/>
    <property type="match status" value="1"/>
</dbReference>
<dbReference type="InterPro" id="IPR027417">
    <property type="entry name" value="P-loop_NTPase"/>
</dbReference>
<dbReference type="RefSeq" id="WP_144686888.1">
    <property type="nucleotide sequence ID" value="NZ_VLLC01000078.1"/>
</dbReference>
<protein>
    <submittedName>
        <fullName evidence="1">AAA domain-containing protein</fullName>
    </submittedName>
</protein>
<proteinExistence type="predicted"/>
<dbReference type="Pfam" id="PF13481">
    <property type="entry name" value="AAA_25"/>
    <property type="match status" value="1"/>
</dbReference>
<evidence type="ECO:0000313" key="2">
    <source>
        <dbReference type="Proteomes" id="UP000318307"/>
    </source>
</evidence>
<evidence type="ECO:0000313" key="1">
    <source>
        <dbReference type="EMBL" id="TWI61021.1"/>
    </source>
</evidence>